<keyword evidence="4" id="KW-1185">Reference proteome</keyword>
<protein>
    <submittedName>
        <fullName evidence="1">Uncharacterized protein</fullName>
    </submittedName>
</protein>
<dbReference type="SUPFAM" id="SSF110296">
    <property type="entry name" value="Oligoxyloglucan reducing end-specific cellobiohydrolase"/>
    <property type="match status" value="1"/>
</dbReference>
<gene>
    <name evidence="1" type="ORF">BME96_06910</name>
    <name evidence="2" type="ORF">IC602_17955</name>
</gene>
<reference evidence="1 3" key="1">
    <citation type="submission" date="2016-11" db="EMBL/GenBank/DDBJ databases">
        <title>Complete genome sequencing of Virgibacillus halodenitrificans PDB-F2.</title>
        <authorList>
            <person name="Sun Z."/>
            <person name="Zhou Y."/>
            <person name="Li H."/>
        </authorList>
    </citation>
    <scope>NUCLEOTIDE SEQUENCE [LARGE SCALE GENOMIC DNA]</scope>
    <source>
        <strain evidence="1 3">PDB-F2</strain>
    </source>
</reference>
<name>A0AAC9IXI2_VIRHA</name>
<dbReference type="InterPro" id="IPR054817">
    <property type="entry name" value="Glycosyl_F510_1955-like"/>
</dbReference>
<sequence>MKRVMLIGILSTGLFIAGCSDSGKKQAFEVPFDGKMEHVHGIGYAGKDNGLHFASHTGLKIYRDGEWLETSKNHNDYMGFNAVDDGFYTSGHPGEDSDLPNPIGIQRSADGGKSLDEIDFAGETDFHGMAVGFSSHDIFLMNPQKNSKLDQGFYRSVDNGDTWDEAAGAGLAGELLHLAIHPSDSNWVAAATSNGIYLSEDAGERFELISGDGTGTSVYFDEENLYFASFTSSPEMTKYTLSDASKEKVELPELNEDGPVYIAKNPQEEKVFAIYTIKGQAFISKDGMKSWEQILDNGHVIN</sequence>
<evidence type="ECO:0000313" key="1">
    <source>
        <dbReference type="EMBL" id="APC47916.1"/>
    </source>
</evidence>
<dbReference type="KEGG" id="vhl:BME96_06910"/>
<dbReference type="EMBL" id="CP017962">
    <property type="protein sequence ID" value="APC47916.1"/>
    <property type="molecule type" value="Genomic_DNA"/>
</dbReference>
<organism evidence="1 3">
    <name type="scientific">Virgibacillus halodenitrificans</name>
    <name type="common">Bacillus halodenitrificans</name>
    <dbReference type="NCBI Taxonomy" id="1482"/>
    <lineage>
        <taxon>Bacteria</taxon>
        <taxon>Bacillati</taxon>
        <taxon>Bacillota</taxon>
        <taxon>Bacilli</taxon>
        <taxon>Bacillales</taxon>
        <taxon>Bacillaceae</taxon>
        <taxon>Virgibacillus</taxon>
    </lineage>
</organism>
<dbReference type="RefSeq" id="WP_060679069.1">
    <property type="nucleotide sequence ID" value="NZ_CP017962.1"/>
</dbReference>
<dbReference type="GeneID" id="71514112"/>
<dbReference type="InterPro" id="IPR015943">
    <property type="entry name" value="WD40/YVTN_repeat-like_dom_sf"/>
</dbReference>
<proteinExistence type="predicted"/>
<dbReference type="NCBIfam" id="NF045728">
    <property type="entry name" value="glycosyl_F510_1955"/>
    <property type="match status" value="1"/>
</dbReference>
<dbReference type="PROSITE" id="PS51257">
    <property type="entry name" value="PROKAR_LIPOPROTEIN"/>
    <property type="match status" value="1"/>
</dbReference>
<evidence type="ECO:0000313" key="4">
    <source>
        <dbReference type="Proteomes" id="UP000621631"/>
    </source>
</evidence>
<evidence type="ECO:0000313" key="3">
    <source>
        <dbReference type="Proteomes" id="UP000182945"/>
    </source>
</evidence>
<reference evidence="2 4" key="2">
    <citation type="submission" date="2020-09" db="EMBL/GenBank/DDBJ databases">
        <title>Draft Genome Sequences of Oil-Oxidizing Bacteria Halomonas titanicae, Marinobacter lutaoensis, and Virgibacillus halodenitrificans Isolated from Highly Saline Environments.</title>
        <authorList>
            <person name="Grouzdev D.S."/>
            <person name="Sokolova D.S."/>
            <person name="Semenova E.M."/>
            <person name="Borzenkov I.A."/>
            <person name="Bidzhieva S.K."/>
            <person name="Poltaraus A.B."/>
            <person name="Nazina T.N."/>
        </authorList>
    </citation>
    <scope>NUCLEOTIDE SEQUENCE [LARGE SCALE GENOMIC DNA]</scope>
    <source>
        <strain evidence="2 4">VKM B-3472D</strain>
    </source>
</reference>
<dbReference type="Proteomes" id="UP000621631">
    <property type="component" value="Unassembled WGS sequence"/>
</dbReference>
<dbReference type="EMBL" id="JACWEZ010000019">
    <property type="protein sequence ID" value="MBD1224502.1"/>
    <property type="molecule type" value="Genomic_DNA"/>
</dbReference>
<dbReference type="Gene3D" id="2.130.10.10">
    <property type="entry name" value="YVTN repeat-like/Quinoprotein amine dehydrogenase"/>
    <property type="match status" value="1"/>
</dbReference>
<evidence type="ECO:0000313" key="2">
    <source>
        <dbReference type="EMBL" id="MBD1224502.1"/>
    </source>
</evidence>
<accession>A0AAC9IXI2</accession>
<dbReference type="Proteomes" id="UP000182945">
    <property type="component" value="Chromosome"/>
</dbReference>
<dbReference type="AlphaFoldDB" id="A0AAC9IXI2"/>